<evidence type="ECO:0000256" key="1">
    <source>
        <dbReference type="SAM" id="MobiDB-lite"/>
    </source>
</evidence>
<dbReference type="PANTHER" id="PTHR10378">
    <property type="entry name" value="LIM DOMAIN-BINDING PROTEIN"/>
    <property type="match status" value="1"/>
</dbReference>
<dbReference type="Pfam" id="PF01803">
    <property type="entry name" value="LIM_bind"/>
    <property type="match status" value="1"/>
</dbReference>
<dbReference type="OrthoDB" id="774557at2759"/>
<dbReference type="AlphaFoldDB" id="A0A9N9IU78"/>
<organism evidence="2 3">
    <name type="scientific">Dentiscutata erythropus</name>
    <dbReference type="NCBI Taxonomy" id="1348616"/>
    <lineage>
        <taxon>Eukaryota</taxon>
        <taxon>Fungi</taxon>
        <taxon>Fungi incertae sedis</taxon>
        <taxon>Mucoromycota</taxon>
        <taxon>Glomeromycotina</taxon>
        <taxon>Glomeromycetes</taxon>
        <taxon>Diversisporales</taxon>
        <taxon>Gigasporaceae</taxon>
        <taxon>Dentiscutata</taxon>
    </lineage>
</organism>
<dbReference type="InterPro" id="IPR029005">
    <property type="entry name" value="LIM-bd/SEUSS"/>
</dbReference>
<proteinExistence type="predicted"/>
<reference evidence="2" key="1">
    <citation type="submission" date="2021-06" db="EMBL/GenBank/DDBJ databases">
        <authorList>
            <person name="Kallberg Y."/>
            <person name="Tangrot J."/>
            <person name="Rosling A."/>
        </authorList>
    </citation>
    <scope>NUCLEOTIDE SEQUENCE</scope>
    <source>
        <strain evidence="2">MA453B</strain>
    </source>
</reference>
<accession>A0A9N9IU78</accession>
<protein>
    <submittedName>
        <fullName evidence="2">16430_t:CDS:1</fullName>
    </submittedName>
</protein>
<gene>
    <name evidence="2" type="ORF">DERYTH_LOCUS16956</name>
</gene>
<feature type="compositionally biased region" description="Low complexity" evidence="1">
    <location>
        <begin position="333"/>
        <end position="353"/>
    </location>
</feature>
<feature type="compositionally biased region" description="Polar residues" evidence="1">
    <location>
        <begin position="370"/>
        <end position="380"/>
    </location>
</feature>
<comment type="caution">
    <text evidence="2">The sequence shown here is derived from an EMBL/GenBank/DDBJ whole genome shotgun (WGS) entry which is preliminary data.</text>
</comment>
<evidence type="ECO:0000313" key="3">
    <source>
        <dbReference type="Proteomes" id="UP000789405"/>
    </source>
</evidence>
<dbReference type="Proteomes" id="UP000789405">
    <property type="component" value="Unassembled WGS sequence"/>
</dbReference>
<keyword evidence="3" id="KW-1185">Reference proteome</keyword>
<feature type="region of interest" description="Disordered" evidence="1">
    <location>
        <begin position="315"/>
        <end position="380"/>
    </location>
</feature>
<name>A0A9N9IU78_9GLOM</name>
<dbReference type="EMBL" id="CAJVPY010015415">
    <property type="protein sequence ID" value="CAG8751609.1"/>
    <property type="molecule type" value="Genomic_DNA"/>
</dbReference>
<sequence>MANNFNQVGPVPGTAIRVPTNVYPGFPNGQRVIMRPAHLTMQPNGVHINGAYMQGIPFANNPINLIPRRIPNQPNLLKAVPRETFFMRLLSFAEHFAEHLGDNILHLKDLTSRFFADDTSMKYTLWSPHSQKEFEIKYQVIPRFYQTFFESGVMRIQLVLGHPHPRPSQYAQVECPSASIVYYYGNGIQVVAPGRLTVLFNPQLKMTHFEFVTTRFTEFLPKQRLHEFIQSPLNEYGIPHKTMRCLEVGEGVEYMQEVMMHTINNRNMGPLQALSIIASQNTNNINVAAQAVANSVTTTPNIQHSPLVKKEMKADAPNYNGVPPTLNSNDLRTAPTTPLTPKQTPQQTPTLAPSALSNANDIGSPHQKKSSTQSPAISGK</sequence>
<evidence type="ECO:0000313" key="2">
    <source>
        <dbReference type="EMBL" id="CAG8751609.1"/>
    </source>
</evidence>